<dbReference type="Proteomes" id="UP000784294">
    <property type="component" value="Unassembled WGS sequence"/>
</dbReference>
<comment type="caution">
    <text evidence="1">The sequence shown here is derived from an EMBL/GenBank/DDBJ whole genome shotgun (WGS) entry which is preliminary data.</text>
</comment>
<name>A0A448WTU8_9PLAT</name>
<organism evidence="1 2">
    <name type="scientific">Protopolystoma xenopodis</name>
    <dbReference type="NCBI Taxonomy" id="117903"/>
    <lineage>
        <taxon>Eukaryota</taxon>
        <taxon>Metazoa</taxon>
        <taxon>Spiralia</taxon>
        <taxon>Lophotrochozoa</taxon>
        <taxon>Platyhelminthes</taxon>
        <taxon>Monogenea</taxon>
        <taxon>Polyopisthocotylea</taxon>
        <taxon>Polystomatidea</taxon>
        <taxon>Polystomatidae</taxon>
        <taxon>Protopolystoma</taxon>
    </lineage>
</organism>
<sequence>MPDSDTIAGVRCAKPVPCCRAIATYVSWPDSMAKAPRPASAARSKRSQLALILGKNRQDRSQLDMSVMQRARLW</sequence>
<gene>
    <name evidence="1" type="ORF">PXEA_LOCUS13592</name>
</gene>
<dbReference type="EMBL" id="CAAALY010045004">
    <property type="protein sequence ID" value="VEL20152.1"/>
    <property type="molecule type" value="Genomic_DNA"/>
</dbReference>
<protein>
    <submittedName>
        <fullName evidence="1">Uncharacterized protein</fullName>
    </submittedName>
</protein>
<reference evidence="1" key="1">
    <citation type="submission" date="2018-11" db="EMBL/GenBank/DDBJ databases">
        <authorList>
            <consortium name="Pathogen Informatics"/>
        </authorList>
    </citation>
    <scope>NUCLEOTIDE SEQUENCE</scope>
</reference>
<evidence type="ECO:0000313" key="1">
    <source>
        <dbReference type="EMBL" id="VEL20152.1"/>
    </source>
</evidence>
<proteinExistence type="predicted"/>
<dbReference type="AlphaFoldDB" id="A0A448WTU8"/>
<keyword evidence="2" id="KW-1185">Reference proteome</keyword>
<evidence type="ECO:0000313" key="2">
    <source>
        <dbReference type="Proteomes" id="UP000784294"/>
    </source>
</evidence>
<accession>A0A448WTU8</accession>